<proteinExistence type="predicted"/>
<comment type="caution">
    <text evidence="3">The sequence shown here is derived from an EMBL/GenBank/DDBJ whole genome shotgun (WGS) entry which is preliminary data.</text>
</comment>
<dbReference type="EMBL" id="JADIND010000001">
    <property type="protein sequence ID" value="MBO8429750.1"/>
    <property type="molecule type" value="Genomic_DNA"/>
</dbReference>
<keyword evidence="2" id="KW-1133">Transmembrane helix</keyword>
<organism evidence="3 4">
    <name type="scientific">Candidatus Scatousia excrementipullorum</name>
    <dbReference type="NCBI Taxonomy" id="2840936"/>
    <lineage>
        <taxon>Bacteria</taxon>
        <taxon>Candidatus Scatousia</taxon>
    </lineage>
</organism>
<dbReference type="AlphaFoldDB" id="A0A9D9DNB5"/>
<sequence>MEGFKKSVVMKVEKINYNTYLNKPPQVGKIRCGGQTNFTGHVPQKDLIKELKNIIPYPMKVISRLAESMGEVQNIIINSLGTGLVAPLFIKYNPLSKTDEDTRTYSAWRQPISAILAVATQAGMVAPFNSIISDMSYSGKYPEEYNLSNFRDEKYLKKMIKKAEPYLTKDQIAKKVQETMTAQHKELLNNLRYKNKIMILTENGPAKQLSDKTYYNTMLDTIKALIKSDKAKEESCNTKETRRLIRSEFLSKNNAAVKETLGEIKQELDNAKNLNSMKSYLKLKYKQLKKDKCDSKLLEMVNELRARIKNVNDPPAENGKPVIHTDDIIMEELREKTDKMLKHAEKYGTITDENLIKAEVEKSVAERKDAFKVSLKTLQDLEKRITNGEKITVSEIEQLFKEKAKGISFKDSALHTEFAEELIDKYKNNIKNNIKGHKQFTGLIISLAVLPITCTLLNWVYPRFMDAVFPNLSNKKHDNESKQLVDKAPKEQTGGVAA</sequence>
<keyword evidence="2" id="KW-0812">Transmembrane</keyword>
<protein>
    <submittedName>
        <fullName evidence="3">Uncharacterized protein</fullName>
    </submittedName>
</protein>
<reference evidence="3" key="1">
    <citation type="submission" date="2020-10" db="EMBL/GenBank/DDBJ databases">
        <authorList>
            <person name="Gilroy R."/>
        </authorList>
    </citation>
    <scope>NUCLEOTIDE SEQUENCE</scope>
    <source>
        <strain evidence="3">10192</strain>
    </source>
</reference>
<reference evidence="3" key="2">
    <citation type="journal article" date="2021" name="PeerJ">
        <title>Extensive microbial diversity within the chicken gut microbiome revealed by metagenomics and culture.</title>
        <authorList>
            <person name="Gilroy R."/>
            <person name="Ravi A."/>
            <person name="Getino M."/>
            <person name="Pursley I."/>
            <person name="Horton D.L."/>
            <person name="Alikhan N.F."/>
            <person name="Baker D."/>
            <person name="Gharbi K."/>
            <person name="Hall N."/>
            <person name="Watson M."/>
            <person name="Adriaenssens E.M."/>
            <person name="Foster-Nyarko E."/>
            <person name="Jarju S."/>
            <person name="Secka A."/>
            <person name="Antonio M."/>
            <person name="Oren A."/>
            <person name="Chaudhuri R.R."/>
            <person name="La Ragione R."/>
            <person name="Hildebrand F."/>
            <person name="Pallen M.J."/>
        </authorList>
    </citation>
    <scope>NUCLEOTIDE SEQUENCE</scope>
    <source>
        <strain evidence="3">10192</strain>
    </source>
</reference>
<gene>
    <name evidence="3" type="ORF">IAC76_00010</name>
</gene>
<evidence type="ECO:0000313" key="3">
    <source>
        <dbReference type="EMBL" id="MBO8429750.1"/>
    </source>
</evidence>
<feature type="region of interest" description="Disordered" evidence="1">
    <location>
        <begin position="479"/>
        <end position="498"/>
    </location>
</feature>
<name>A0A9D9DNB5_9BACT</name>
<accession>A0A9D9DNB5</accession>
<feature type="transmembrane region" description="Helical" evidence="2">
    <location>
        <begin position="440"/>
        <end position="461"/>
    </location>
</feature>
<evidence type="ECO:0000256" key="2">
    <source>
        <dbReference type="SAM" id="Phobius"/>
    </source>
</evidence>
<evidence type="ECO:0000313" key="4">
    <source>
        <dbReference type="Proteomes" id="UP000823632"/>
    </source>
</evidence>
<evidence type="ECO:0000256" key="1">
    <source>
        <dbReference type="SAM" id="MobiDB-lite"/>
    </source>
</evidence>
<feature type="compositionally biased region" description="Basic and acidic residues" evidence="1">
    <location>
        <begin position="479"/>
        <end position="490"/>
    </location>
</feature>
<dbReference type="Proteomes" id="UP000823632">
    <property type="component" value="Unassembled WGS sequence"/>
</dbReference>
<keyword evidence="2" id="KW-0472">Membrane</keyword>